<comment type="caution">
    <text evidence="4">The sequence shown here is derived from an EMBL/GenBank/DDBJ whole genome shotgun (WGS) entry which is preliminary data.</text>
</comment>
<dbReference type="OrthoDB" id="8479587at2"/>
<dbReference type="SUPFAM" id="SSF47226">
    <property type="entry name" value="Histidine-containing phosphotransfer domain, HPT domain"/>
    <property type="match status" value="1"/>
</dbReference>
<sequence>MSNEVGEETIPFLVEQFRTDLRTHLAGVLDAARVHDVQELERESHTLKSVSGTFGALRLQERMRLINEACRRGEHEPAFKLVADVGDIGSLTMKAYQDN</sequence>
<proteinExistence type="predicted"/>
<dbReference type="Proteomes" id="UP000034491">
    <property type="component" value="Unassembled WGS sequence"/>
</dbReference>
<evidence type="ECO:0000256" key="1">
    <source>
        <dbReference type="ARBA" id="ARBA00023012"/>
    </source>
</evidence>
<keyword evidence="2" id="KW-0597">Phosphoprotein</keyword>
<dbReference type="RefSeq" id="WP_046508326.1">
    <property type="nucleotide sequence ID" value="NZ_LANI01000020.1"/>
</dbReference>
<keyword evidence="5" id="KW-1185">Reference proteome</keyword>
<dbReference type="InterPro" id="IPR036641">
    <property type="entry name" value="HPT_dom_sf"/>
</dbReference>
<dbReference type="Pfam" id="PF01627">
    <property type="entry name" value="Hpt"/>
    <property type="match status" value="1"/>
</dbReference>
<evidence type="ECO:0000313" key="5">
    <source>
        <dbReference type="Proteomes" id="UP000034491"/>
    </source>
</evidence>
<dbReference type="STRING" id="1549748.WH95_14000"/>
<organism evidence="4 5">
    <name type="scientific">Kiloniella litopenaei</name>
    <dbReference type="NCBI Taxonomy" id="1549748"/>
    <lineage>
        <taxon>Bacteria</taxon>
        <taxon>Pseudomonadati</taxon>
        <taxon>Pseudomonadota</taxon>
        <taxon>Alphaproteobacteria</taxon>
        <taxon>Rhodospirillales</taxon>
        <taxon>Kiloniellaceae</taxon>
        <taxon>Kiloniella</taxon>
    </lineage>
</organism>
<accession>A0A0M2R375</accession>
<evidence type="ECO:0000256" key="2">
    <source>
        <dbReference type="PROSITE-ProRule" id="PRU00110"/>
    </source>
</evidence>
<evidence type="ECO:0000259" key="3">
    <source>
        <dbReference type="PROSITE" id="PS50894"/>
    </source>
</evidence>
<dbReference type="PROSITE" id="PS50894">
    <property type="entry name" value="HPT"/>
    <property type="match status" value="1"/>
</dbReference>
<evidence type="ECO:0000313" key="4">
    <source>
        <dbReference type="EMBL" id="KKJ76322.1"/>
    </source>
</evidence>
<reference evidence="4 5" key="1">
    <citation type="submission" date="2015-03" db="EMBL/GenBank/DDBJ databases">
        <title>Genome sequence of Kiloniella sp. P1-1, isolated from the gut microflora of Pacific white shrimp, Penaeus vannamei.</title>
        <authorList>
            <person name="Shao Z."/>
            <person name="Wang L."/>
            <person name="Li X."/>
        </authorList>
    </citation>
    <scope>NUCLEOTIDE SEQUENCE [LARGE SCALE GENOMIC DNA]</scope>
    <source>
        <strain evidence="4 5">P1-1</strain>
    </source>
</reference>
<dbReference type="InterPro" id="IPR008207">
    <property type="entry name" value="Sig_transdc_His_kin_Hpt_dom"/>
</dbReference>
<dbReference type="GO" id="GO:0000160">
    <property type="term" value="P:phosphorelay signal transduction system"/>
    <property type="evidence" value="ECO:0007669"/>
    <property type="project" value="UniProtKB-KW"/>
</dbReference>
<dbReference type="EMBL" id="LANI01000020">
    <property type="protein sequence ID" value="KKJ76322.1"/>
    <property type="molecule type" value="Genomic_DNA"/>
</dbReference>
<feature type="modified residue" description="Phosphohistidine" evidence="2">
    <location>
        <position position="45"/>
    </location>
</feature>
<name>A0A0M2R375_9PROT</name>
<gene>
    <name evidence="4" type="ORF">WH95_14000</name>
</gene>
<protein>
    <recommendedName>
        <fullName evidence="3">HPt domain-containing protein</fullName>
    </recommendedName>
</protein>
<dbReference type="Gene3D" id="1.20.120.160">
    <property type="entry name" value="HPT domain"/>
    <property type="match status" value="1"/>
</dbReference>
<keyword evidence="1" id="KW-0902">Two-component regulatory system</keyword>
<feature type="domain" description="HPt" evidence="3">
    <location>
        <begin position="6"/>
        <end position="99"/>
    </location>
</feature>
<dbReference type="AlphaFoldDB" id="A0A0M2R375"/>
<dbReference type="GO" id="GO:0004672">
    <property type="term" value="F:protein kinase activity"/>
    <property type="evidence" value="ECO:0007669"/>
    <property type="project" value="UniProtKB-ARBA"/>
</dbReference>